<dbReference type="GO" id="GO:0019695">
    <property type="term" value="P:choline metabolic process"/>
    <property type="evidence" value="ECO:0000318"/>
    <property type="project" value="GO_Central"/>
</dbReference>
<evidence type="ECO:0000256" key="5">
    <source>
        <dbReference type="PIRSR" id="PIRSR600997-1"/>
    </source>
</evidence>
<dbReference type="CDD" id="cd00312">
    <property type="entry name" value="Esterase_lipase"/>
    <property type="match status" value="1"/>
</dbReference>
<dbReference type="KEGG" id="bfo:118426981"/>
<gene>
    <name evidence="9" type="primary">LOC118426981</name>
</gene>
<dbReference type="PANTHER" id="PTHR43918:SF12">
    <property type="entry name" value="ACETYLCHOLINESTERASE 1"/>
    <property type="match status" value="1"/>
</dbReference>
<evidence type="ECO:0000313" key="9">
    <source>
        <dbReference type="RefSeq" id="XP_035692508.1"/>
    </source>
</evidence>
<feature type="active site" description="Charge relay system" evidence="5">
    <location>
        <position position="489"/>
    </location>
</feature>
<dbReference type="AlphaFoldDB" id="A0A9J7M1A4"/>
<dbReference type="InterPro" id="IPR019826">
    <property type="entry name" value="Carboxylesterase_B_AS"/>
</dbReference>
<dbReference type="InterPro" id="IPR019819">
    <property type="entry name" value="Carboxylesterase_B_CS"/>
</dbReference>
<evidence type="ECO:0000256" key="1">
    <source>
        <dbReference type="ARBA" id="ARBA00005964"/>
    </source>
</evidence>
<protein>
    <recommendedName>
        <fullName evidence="6">Carboxylic ester hydrolase</fullName>
        <ecNumber evidence="6">3.1.1.-</ecNumber>
    </recommendedName>
</protein>
<dbReference type="Gene3D" id="3.40.50.1820">
    <property type="entry name" value="alpha/beta hydrolase"/>
    <property type="match status" value="1"/>
</dbReference>
<evidence type="ECO:0000256" key="6">
    <source>
        <dbReference type="RuleBase" id="RU361235"/>
    </source>
</evidence>
<feature type="active site" description="Acyl-ester intermediate" evidence="5">
    <location>
        <position position="225"/>
    </location>
</feature>
<evidence type="ECO:0000256" key="4">
    <source>
        <dbReference type="ARBA" id="ARBA00023157"/>
    </source>
</evidence>
<dbReference type="Proteomes" id="UP000001554">
    <property type="component" value="Chromosome 12"/>
</dbReference>
<dbReference type="InterPro" id="IPR029058">
    <property type="entry name" value="AB_hydrolase_fold"/>
</dbReference>
<evidence type="ECO:0000313" key="8">
    <source>
        <dbReference type="Proteomes" id="UP000001554"/>
    </source>
</evidence>
<dbReference type="EC" id="3.1.1.-" evidence="6"/>
<sequence>MRPTCSNMTKLLLIILWGLLHDTLGQQSQQFPVVTLRNGKIRGKTVPVLNGLVNAYLGIPYAESPTRDRRFKPPVPKTPWKGTYNARDYGNACMQIDDDTYPGFRGSDMWNANVPKSEDCLYLNVWVPSSAPKEATVMVWIYGGGFYSGVSSLREYEGHTLAYTGRVIVVSMNYRVGALGFLALDIDDAPGNMGLLDQNLALRWVQENIGQFGGNPASVTIFGESAGAASVGYHLLSPLSRHLFKRGIMQSASPNAEWASQSYEVSKRRGRLLADAVGCPSDRGSQVMVDCLKKIPAEEIIYKEWVEVGMFLFPFNPVVDGYFVPEHPNDLLRKQTFKKTEVLIGFNKDEGSWFLVYLIPGMDKDQESLLSREQYLQGVKMCRTHRNAFGLQAVAFQHTNWKDPNDGKHNRDILDDIVGDYHLICPVIDFASSYATSGTYLGKHEINRLQKLEKEIFPTGHEGRMGTYLYLFSHNLSNNNWPDWMGVMHGYEIEVTFGLPISRTQEYTPEEDALARRVVKYWTNFAKTGDPNQEPSDPAHRMDTSSVATWPRYDLMGMRYLDIALNGSFPRVGPRTKSCAFWQKYLPRLERNAANITEEERQWKENFYSWRGEYMPDYRSAFKAFVERMDKEKERCGTSDDLE</sequence>
<keyword evidence="6" id="KW-0732">Signal</keyword>
<dbReference type="RefSeq" id="XP_035692508.1">
    <property type="nucleotide sequence ID" value="XM_035836615.1"/>
</dbReference>
<dbReference type="OrthoDB" id="9000293at2759"/>
<dbReference type="PANTHER" id="PTHR43918">
    <property type="entry name" value="ACETYLCHOLINESTERASE"/>
    <property type="match status" value="1"/>
</dbReference>
<accession>A0A9J7M1A4</accession>
<keyword evidence="4" id="KW-1015">Disulfide bond</keyword>
<organism evidence="8 9">
    <name type="scientific">Branchiostoma floridae</name>
    <name type="common">Florida lancelet</name>
    <name type="synonym">Amphioxus</name>
    <dbReference type="NCBI Taxonomy" id="7739"/>
    <lineage>
        <taxon>Eukaryota</taxon>
        <taxon>Metazoa</taxon>
        <taxon>Chordata</taxon>
        <taxon>Cephalochordata</taxon>
        <taxon>Leptocardii</taxon>
        <taxon>Amphioxiformes</taxon>
        <taxon>Branchiostomatidae</taxon>
        <taxon>Branchiostoma</taxon>
    </lineage>
</organism>
<keyword evidence="8" id="KW-1185">Reference proteome</keyword>
<reference evidence="9" key="2">
    <citation type="submission" date="2025-08" db="UniProtKB">
        <authorList>
            <consortium name="RefSeq"/>
        </authorList>
    </citation>
    <scope>IDENTIFICATION</scope>
    <source>
        <strain evidence="9">S238N-H82</strain>
        <tissue evidence="9">Testes</tissue>
    </source>
</reference>
<dbReference type="GO" id="GO:0003990">
    <property type="term" value="F:acetylcholinesterase activity"/>
    <property type="evidence" value="ECO:0000318"/>
    <property type="project" value="GO_Central"/>
</dbReference>
<feature type="signal peptide" evidence="6">
    <location>
        <begin position="1"/>
        <end position="25"/>
    </location>
</feature>
<reference evidence="8" key="1">
    <citation type="journal article" date="2020" name="Nat. Ecol. Evol.">
        <title>Deeply conserved synteny resolves early events in vertebrate evolution.</title>
        <authorList>
            <person name="Simakov O."/>
            <person name="Marletaz F."/>
            <person name="Yue J.X."/>
            <person name="O'Connell B."/>
            <person name="Jenkins J."/>
            <person name="Brandt A."/>
            <person name="Calef R."/>
            <person name="Tung C.H."/>
            <person name="Huang T.K."/>
            <person name="Schmutz J."/>
            <person name="Satoh N."/>
            <person name="Yu J.K."/>
            <person name="Putnam N.H."/>
            <person name="Green R.E."/>
            <person name="Rokhsar D.S."/>
        </authorList>
    </citation>
    <scope>NUCLEOTIDE SEQUENCE [LARGE SCALE GENOMIC DNA]</scope>
    <source>
        <strain evidence="8">S238N-H82</strain>
    </source>
</reference>
<feature type="active site" description="Charge relay system" evidence="5">
    <location>
        <position position="350"/>
    </location>
</feature>
<evidence type="ECO:0000256" key="3">
    <source>
        <dbReference type="ARBA" id="ARBA00022801"/>
    </source>
</evidence>
<dbReference type="OMA" id="HDISCYL"/>
<dbReference type="Pfam" id="PF00135">
    <property type="entry name" value="COesterase"/>
    <property type="match status" value="1"/>
</dbReference>
<evidence type="ECO:0000259" key="7">
    <source>
        <dbReference type="Pfam" id="PF00135"/>
    </source>
</evidence>
<dbReference type="GO" id="GO:0005886">
    <property type="term" value="C:plasma membrane"/>
    <property type="evidence" value="ECO:0000318"/>
    <property type="project" value="GO_Central"/>
</dbReference>
<dbReference type="GeneID" id="118426981"/>
<keyword evidence="3 6" id="KW-0378">Hydrolase</keyword>
<dbReference type="GO" id="GO:0006581">
    <property type="term" value="P:acetylcholine catabolic process"/>
    <property type="evidence" value="ECO:0000318"/>
    <property type="project" value="GO_Central"/>
</dbReference>
<dbReference type="FunFam" id="3.40.50.1820:FF:000029">
    <property type="entry name" value="Acetylcholinesterase"/>
    <property type="match status" value="1"/>
</dbReference>
<feature type="chain" id="PRO_5039961996" description="Carboxylic ester hydrolase" evidence="6">
    <location>
        <begin position="26"/>
        <end position="643"/>
    </location>
</feature>
<proteinExistence type="inferred from homology"/>
<dbReference type="PRINTS" id="PR00878">
    <property type="entry name" value="CHOLNESTRASE"/>
</dbReference>
<dbReference type="PROSITE" id="PS00122">
    <property type="entry name" value="CARBOXYLESTERASE_B_1"/>
    <property type="match status" value="1"/>
</dbReference>
<evidence type="ECO:0000256" key="2">
    <source>
        <dbReference type="ARBA" id="ARBA00022487"/>
    </source>
</evidence>
<feature type="domain" description="Carboxylesterase type B" evidence="7">
    <location>
        <begin position="32"/>
        <end position="582"/>
    </location>
</feature>
<dbReference type="SUPFAM" id="SSF53474">
    <property type="entry name" value="alpha/beta-Hydrolases"/>
    <property type="match status" value="1"/>
</dbReference>
<dbReference type="InterPro" id="IPR050654">
    <property type="entry name" value="AChE-related_enzymes"/>
</dbReference>
<name>A0A9J7M1A4_BRAFL</name>
<comment type="similarity">
    <text evidence="1 6">Belongs to the type-B carboxylesterase/lipase family.</text>
</comment>
<dbReference type="InterPro" id="IPR002018">
    <property type="entry name" value="CarbesteraseB"/>
</dbReference>
<dbReference type="InterPro" id="IPR000997">
    <property type="entry name" value="Cholinesterase"/>
</dbReference>
<dbReference type="PROSITE" id="PS00941">
    <property type="entry name" value="CARBOXYLESTERASE_B_2"/>
    <property type="match status" value="1"/>
</dbReference>
<dbReference type="GO" id="GO:0005615">
    <property type="term" value="C:extracellular space"/>
    <property type="evidence" value="ECO:0000318"/>
    <property type="project" value="GO_Central"/>
</dbReference>
<keyword evidence="2" id="KW-0719">Serine esterase</keyword>